<comment type="similarity">
    <text evidence="2">Belongs to the bacterial solute-binding protein 5 family.</text>
</comment>
<proteinExistence type="inferred from homology"/>
<sequence length="647" mass="71872">MAFTPLPHHCLNFRGASTGDAALRMAEDTRRHSLRRHPLMDHVMPVLQRRGLIARIAHQLYGSIPASRMADAINSPCSLNFRSLNPEFPMSTSNVFHSPSLPSNSNQRFKPRAAAFAFAMSALSIVGIAHAEDKPREGGIIRYAHYQEPPCLYGGWVQQWYLQRQFSDNLVARAEDGTILPWLATSWDVSKDRKSYTFQIKPDVTFTDGTALDAQAIADNINGWLSDNPDLANETAGPYLNGIFEAAVATSPLTLKVTLKTPFEPLLNVFAQSSQGILSPTALKRGKAANCEKPVGSGAFIVEQWNRGKNVIFRRNPNYNSAPAHAKHQGPAYVEGIEWRFLADPTIRYGSLLTGESDVVYHIPAVNWQDANSRFKVIRHITGGTPLRLALFSERPPFNDLRVRQAFAYASDRNAAVQAAFLGSLPYEGNFSLSQSSPEYVSDLAKSYSYDVDKANKLLDEAGWIERDANGIRLKDGKPLIVRITYTNAFSPPDGDQVFQIIQQQAKAAGFDVRLQPTNQADFWAGKNLGPNDFEVLPLYWVAPGAEIYRISYKPDLNGVRNPFNPSRYQDLALWDIIQKAEQTADKASRTALYQQAERRIVENAPSLGYTVLDVTLASADNIKDIWLDGGSVGEPVFSDAYFTDKK</sequence>
<gene>
    <name evidence="6" type="ORF">GA0061102_10768</name>
</gene>
<dbReference type="RefSeq" id="WP_245298200.1">
    <property type="nucleotide sequence ID" value="NZ_FMAH01000076.1"/>
</dbReference>
<dbReference type="GO" id="GO:0015833">
    <property type="term" value="P:peptide transport"/>
    <property type="evidence" value="ECO:0007669"/>
    <property type="project" value="TreeGrafter"/>
</dbReference>
<evidence type="ECO:0000313" key="6">
    <source>
        <dbReference type="EMBL" id="SCB49584.1"/>
    </source>
</evidence>
<dbReference type="CDD" id="cd08492">
    <property type="entry name" value="PBP2_NikA_DppA_OppA_like_15"/>
    <property type="match status" value="1"/>
</dbReference>
<dbReference type="AlphaFoldDB" id="A0A1C3XC82"/>
<keyword evidence="4" id="KW-0732">Signal</keyword>
<evidence type="ECO:0000256" key="1">
    <source>
        <dbReference type="ARBA" id="ARBA00004418"/>
    </source>
</evidence>
<dbReference type="PANTHER" id="PTHR30290:SF10">
    <property type="entry name" value="PERIPLASMIC OLIGOPEPTIDE-BINDING PROTEIN-RELATED"/>
    <property type="match status" value="1"/>
</dbReference>
<keyword evidence="3" id="KW-0813">Transport</keyword>
<name>A0A1C3XC82_9HYPH</name>
<reference evidence="7" key="1">
    <citation type="submission" date="2016-08" db="EMBL/GenBank/DDBJ databases">
        <authorList>
            <person name="Varghese N."/>
            <person name="Submissions Spin"/>
        </authorList>
    </citation>
    <scope>NUCLEOTIDE SEQUENCE [LARGE SCALE GENOMIC DNA]</scope>
    <source>
        <strain evidence="7">HAMBI 2971</strain>
    </source>
</reference>
<dbReference type="Proteomes" id="UP000199435">
    <property type="component" value="Unassembled WGS sequence"/>
</dbReference>
<dbReference type="GO" id="GO:0030313">
    <property type="term" value="C:cell envelope"/>
    <property type="evidence" value="ECO:0007669"/>
    <property type="project" value="UniProtKB-SubCell"/>
</dbReference>
<evidence type="ECO:0000256" key="2">
    <source>
        <dbReference type="ARBA" id="ARBA00005695"/>
    </source>
</evidence>
<dbReference type="InterPro" id="IPR039424">
    <property type="entry name" value="SBP_5"/>
</dbReference>
<dbReference type="Pfam" id="PF00496">
    <property type="entry name" value="SBP_bac_5"/>
    <property type="match status" value="1"/>
</dbReference>
<evidence type="ECO:0000256" key="4">
    <source>
        <dbReference type="ARBA" id="ARBA00022729"/>
    </source>
</evidence>
<keyword evidence="7" id="KW-1185">Reference proteome</keyword>
<dbReference type="GO" id="GO:1904680">
    <property type="term" value="F:peptide transmembrane transporter activity"/>
    <property type="evidence" value="ECO:0007669"/>
    <property type="project" value="TreeGrafter"/>
</dbReference>
<evidence type="ECO:0000256" key="3">
    <source>
        <dbReference type="ARBA" id="ARBA00022448"/>
    </source>
</evidence>
<dbReference type="Gene3D" id="3.10.105.10">
    <property type="entry name" value="Dipeptide-binding Protein, Domain 3"/>
    <property type="match status" value="1"/>
</dbReference>
<comment type="subcellular location">
    <subcellularLocation>
        <location evidence="1">Periplasm</location>
    </subcellularLocation>
</comment>
<evidence type="ECO:0000259" key="5">
    <source>
        <dbReference type="Pfam" id="PF00496"/>
    </source>
</evidence>
<dbReference type="SUPFAM" id="SSF53850">
    <property type="entry name" value="Periplasmic binding protein-like II"/>
    <property type="match status" value="1"/>
</dbReference>
<dbReference type="PANTHER" id="PTHR30290">
    <property type="entry name" value="PERIPLASMIC BINDING COMPONENT OF ABC TRANSPORTER"/>
    <property type="match status" value="1"/>
</dbReference>
<dbReference type="EMBL" id="FMAH01000076">
    <property type="protein sequence ID" value="SCB49584.1"/>
    <property type="molecule type" value="Genomic_DNA"/>
</dbReference>
<dbReference type="Gene3D" id="3.40.190.10">
    <property type="entry name" value="Periplasmic binding protein-like II"/>
    <property type="match status" value="1"/>
</dbReference>
<dbReference type="STRING" id="411945.GA0061102_10768"/>
<evidence type="ECO:0000313" key="7">
    <source>
        <dbReference type="Proteomes" id="UP000199435"/>
    </source>
</evidence>
<accession>A0A1C3XC82</accession>
<dbReference type="InterPro" id="IPR000914">
    <property type="entry name" value="SBP_5_dom"/>
</dbReference>
<protein>
    <submittedName>
        <fullName evidence="6">Peptide/nickel transport system substrate-binding protein</fullName>
    </submittedName>
</protein>
<organism evidence="6 7">
    <name type="scientific">Rhizobium miluonense</name>
    <dbReference type="NCBI Taxonomy" id="411945"/>
    <lineage>
        <taxon>Bacteria</taxon>
        <taxon>Pseudomonadati</taxon>
        <taxon>Pseudomonadota</taxon>
        <taxon>Alphaproteobacteria</taxon>
        <taxon>Hyphomicrobiales</taxon>
        <taxon>Rhizobiaceae</taxon>
        <taxon>Rhizobium/Agrobacterium group</taxon>
        <taxon>Rhizobium</taxon>
    </lineage>
</organism>
<feature type="domain" description="Solute-binding protein family 5" evidence="5">
    <location>
        <begin position="179"/>
        <end position="524"/>
    </location>
</feature>